<keyword evidence="4 7" id="KW-0812">Transmembrane</keyword>
<feature type="transmembrane region" description="Helical" evidence="7">
    <location>
        <begin position="160"/>
        <end position="181"/>
    </location>
</feature>
<keyword evidence="5 7" id="KW-1133">Transmembrane helix</keyword>
<protein>
    <submittedName>
        <fullName evidence="9">Carbohydrate ABC transporter permease</fullName>
    </submittedName>
</protein>
<dbReference type="InterPro" id="IPR000515">
    <property type="entry name" value="MetI-like"/>
</dbReference>
<gene>
    <name evidence="9" type="ORF">LZD57_16995</name>
</gene>
<reference evidence="9" key="1">
    <citation type="submission" date="2022-01" db="EMBL/GenBank/DDBJ databases">
        <title>Jiella avicenniae sp. nov., a novel endophytic bacterium isolated from bark of Avicennia marina.</title>
        <authorList>
            <person name="Tuo L."/>
        </authorList>
    </citation>
    <scope>NUCLEOTIDE SEQUENCE</scope>
    <source>
        <strain evidence="9">CBK1P-4</strain>
    </source>
</reference>
<comment type="subcellular location">
    <subcellularLocation>
        <location evidence="1 7">Cell membrane</location>
        <topology evidence="1 7">Multi-pass membrane protein</topology>
    </subcellularLocation>
</comment>
<dbReference type="PROSITE" id="PS50928">
    <property type="entry name" value="ABC_TM1"/>
    <property type="match status" value="1"/>
</dbReference>
<evidence type="ECO:0000256" key="6">
    <source>
        <dbReference type="ARBA" id="ARBA00023136"/>
    </source>
</evidence>
<accession>A0A9X1P269</accession>
<feature type="transmembrane region" description="Helical" evidence="7">
    <location>
        <begin position="202"/>
        <end position="226"/>
    </location>
</feature>
<keyword evidence="2 7" id="KW-0813">Transport</keyword>
<evidence type="ECO:0000256" key="5">
    <source>
        <dbReference type="ARBA" id="ARBA00022989"/>
    </source>
</evidence>
<comment type="caution">
    <text evidence="9">The sequence shown here is derived from an EMBL/GenBank/DDBJ whole genome shotgun (WGS) entry which is preliminary data.</text>
</comment>
<dbReference type="PANTHER" id="PTHR32243">
    <property type="entry name" value="MALTOSE TRANSPORT SYSTEM PERMEASE-RELATED"/>
    <property type="match status" value="1"/>
</dbReference>
<dbReference type="SUPFAM" id="SSF161098">
    <property type="entry name" value="MetI-like"/>
    <property type="match status" value="1"/>
</dbReference>
<dbReference type="Proteomes" id="UP001139035">
    <property type="component" value="Unassembled WGS sequence"/>
</dbReference>
<dbReference type="Pfam" id="PF00528">
    <property type="entry name" value="BPD_transp_1"/>
    <property type="match status" value="1"/>
</dbReference>
<evidence type="ECO:0000256" key="1">
    <source>
        <dbReference type="ARBA" id="ARBA00004651"/>
    </source>
</evidence>
<evidence type="ECO:0000256" key="2">
    <source>
        <dbReference type="ARBA" id="ARBA00022448"/>
    </source>
</evidence>
<dbReference type="PANTHER" id="PTHR32243:SF18">
    <property type="entry name" value="INNER MEMBRANE ABC TRANSPORTER PERMEASE PROTEIN YCJP"/>
    <property type="match status" value="1"/>
</dbReference>
<keyword evidence="6 7" id="KW-0472">Membrane</keyword>
<keyword evidence="10" id="KW-1185">Reference proteome</keyword>
<dbReference type="InterPro" id="IPR035906">
    <property type="entry name" value="MetI-like_sf"/>
</dbReference>
<evidence type="ECO:0000259" key="8">
    <source>
        <dbReference type="PROSITE" id="PS50928"/>
    </source>
</evidence>
<name>A0A9X1P269_9HYPH</name>
<dbReference type="AlphaFoldDB" id="A0A9X1P269"/>
<dbReference type="GO" id="GO:0055085">
    <property type="term" value="P:transmembrane transport"/>
    <property type="evidence" value="ECO:0007669"/>
    <property type="project" value="InterPro"/>
</dbReference>
<evidence type="ECO:0000256" key="7">
    <source>
        <dbReference type="RuleBase" id="RU363032"/>
    </source>
</evidence>
<feature type="transmembrane region" description="Helical" evidence="7">
    <location>
        <begin position="12"/>
        <end position="32"/>
    </location>
</feature>
<dbReference type="Gene3D" id="1.10.3720.10">
    <property type="entry name" value="MetI-like"/>
    <property type="match status" value="1"/>
</dbReference>
<dbReference type="EMBL" id="JAJUWU010000017">
    <property type="protein sequence ID" value="MCE7029687.1"/>
    <property type="molecule type" value="Genomic_DNA"/>
</dbReference>
<feature type="domain" description="ABC transmembrane type-1" evidence="8">
    <location>
        <begin position="89"/>
        <end position="280"/>
    </location>
</feature>
<dbReference type="CDD" id="cd06261">
    <property type="entry name" value="TM_PBP2"/>
    <property type="match status" value="1"/>
</dbReference>
<comment type="similarity">
    <text evidence="7">Belongs to the binding-protein-dependent transport system permease family.</text>
</comment>
<evidence type="ECO:0000313" key="10">
    <source>
        <dbReference type="Proteomes" id="UP001139035"/>
    </source>
</evidence>
<sequence length="295" mass="31830">MNPLVRTGLTALNVVTILFVMFPIVAAAIASLQSELVLSSDLTAILPAEYTLDNYRILFGGTDEANRAGTIYANVAYLPDAIRYFDRALLNSLIISSSVTALTISFSALSAYTVARLRLRWLLVLLACNVFARFVPLVVLVIPLYVIFRDIGLTNSLLGIIIAQTGFLLPFGVLILSPYFADIPRDIEEAARIDGCSRFGSFLKITLPLSGPILVSLGTIIFIASWNDLLIPLILSSKQEFMTVPAILVSLIGDNAVFLGLLCACCLVALLPTVLMVLMLQRYVVSGLTAGAVKA</sequence>
<evidence type="ECO:0000256" key="3">
    <source>
        <dbReference type="ARBA" id="ARBA00022475"/>
    </source>
</evidence>
<organism evidence="9 10">
    <name type="scientific">Jiella avicenniae</name>
    <dbReference type="NCBI Taxonomy" id="2907202"/>
    <lineage>
        <taxon>Bacteria</taxon>
        <taxon>Pseudomonadati</taxon>
        <taxon>Pseudomonadota</taxon>
        <taxon>Alphaproteobacteria</taxon>
        <taxon>Hyphomicrobiales</taxon>
        <taxon>Aurantimonadaceae</taxon>
        <taxon>Jiella</taxon>
    </lineage>
</organism>
<feature type="transmembrane region" description="Helical" evidence="7">
    <location>
        <begin position="88"/>
        <end position="109"/>
    </location>
</feature>
<keyword evidence="3" id="KW-1003">Cell membrane</keyword>
<dbReference type="GO" id="GO:0005886">
    <property type="term" value="C:plasma membrane"/>
    <property type="evidence" value="ECO:0007669"/>
    <property type="project" value="UniProtKB-SubCell"/>
</dbReference>
<proteinExistence type="inferred from homology"/>
<evidence type="ECO:0000256" key="4">
    <source>
        <dbReference type="ARBA" id="ARBA00022692"/>
    </source>
</evidence>
<dbReference type="InterPro" id="IPR050901">
    <property type="entry name" value="BP-dep_ABC_trans_perm"/>
</dbReference>
<feature type="transmembrane region" description="Helical" evidence="7">
    <location>
        <begin position="121"/>
        <end position="148"/>
    </location>
</feature>
<feature type="transmembrane region" description="Helical" evidence="7">
    <location>
        <begin position="246"/>
        <end position="278"/>
    </location>
</feature>
<evidence type="ECO:0000313" key="9">
    <source>
        <dbReference type="EMBL" id="MCE7029687.1"/>
    </source>
</evidence>
<dbReference type="RefSeq" id="WP_233720676.1">
    <property type="nucleotide sequence ID" value="NZ_JAJUWU010000017.1"/>
</dbReference>